<gene>
    <name evidence="10" type="ORF">CTOB1V02_LOCUS12593</name>
</gene>
<evidence type="ECO:0000256" key="6">
    <source>
        <dbReference type="ARBA" id="ARBA00023027"/>
    </source>
</evidence>
<evidence type="ECO:0000313" key="10">
    <source>
        <dbReference type="EMBL" id="CAD7234777.1"/>
    </source>
</evidence>
<reference evidence="10" key="1">
    <citation type="submission" date="2020-11" db="EMBL/GenBank/DDBJ databases">
        <authorList>
            <person name="Tran Van P."/>
        </authorList>
    </citation>
    <scope>NUCLEOTIDE SEQUENCE</scope>
</reference>
<keyword evidence="5" id="KW-0378">Hydrolase</keyword>
<dbReference type="AlphaFoldDB" id="A0A7R8WMZ4"/>
<evidence type="ECO:0000256" key="9">
    <source>
        <dbReference type="ARBA" id="ARBA00023295"/>
    </source>
</evidence>
<dbReference type="NCBIfam" id="NF011657">
    <property type="entry name" value="PRK15076.1"/>
    <property type="match status" value="1"/>
</dbReference>
<dbReference type="GO" id="GO:0046872">
    <property type="term" value="F:metal ion binding"/>
    <property type="evidence" value="ECO:0007669"/>
    <property type="project" value="UniProtKB-KW"/>
</dbReference>
<name>A0A7R8WMZ4_9CRUS</name>
<evidence type="ECO:0000256" key="2">
    <source>
        <dbReference type="ARBA" id="ARBA00001936"/>
    </source>
</evidence>
<keyword evidence="4" id="KW-0479">Metal-binding</keyword>
<accession>A0A7R8WMZ4</accession>
<dbReference type="CDD" id="cd05297">
    <property type="entry name" value="GH4_alpha_glucosidase_galactosidase"/>
    <property type="match status" value="1"/>
</dbReference>
<evidence type="ECO:0000256" key="3">
    <source>
        <dbReference type="ARBA" id="ARBA00010141"/>
    </source>
</evidence>
<dbReference type="InterPro" id="IPR036291">
    <property type="entry name" value="NAD(P)-bd_dom_sf"/>
</dbReference>
<dbReference type="PROSITE" id="PS01324">
    <property type="entry name" value="GLYCOSYL_HYDROL_F4"/>
    <property type="match status" value="1"/>
</dbReference>
<evidence type="ECO:0000256" key="5">
    <source>
        <dbReference type="ARBA" id="ARBA00022801"/>
    </source>
</evidence>
<dbReference type="InterPro" id="IPR019802">
    <property type="entry name" value="GlycHydrolase_4_CS"/>
</dbReference>
<dbReference type="InterPro" id="IPR053715">
    <property type="entry name" value="GH4_Enzyme_sf"/>
</dbReference>
<evidence type="ECO:0000256" key="1">
    <source>
        <dbReference type="ARBA" id="ARBA00001911"/>
    </source>
</evidence>
<comment type="similarity">
    <text evidence="3">Belongs to the glycosyl hydrolase 4 family.</text>
</comment>
<dbReference type="PANTHER" id="PTHR32092:SF6">
    <property type="entry name" value="ALPHA-GALACTOSIDASE"/>
    <property type="match status" value="1"/>
</dbReference>
<keyword evidence="8" id="KW-0119">Carbohydrate metabolism</keyword>
<dbReference type="OrthoDB" id="4523156at2759"/>
<organism evidence="10">
    <name type="scientific">Cyprideis torosa</name>
    <dbReference type="NCBI Taxonomy" id="163714"/>
    <lineage>
        <taxon>Eukaryota</taxon>
        <taxon>Metazoa</taxon>
        <taxon>Ecdysozoa</taxon>
        <taxon>Arthropoda</taxon>
        <taxon>Crustacea</taxon>
        <taxon>Oligostraca</taxon>
        <taxon>Ostracoda</taxon>
        <taxon>Podocopa</taxon>
        <taxon>Podocopida</taxon>
        <taxon>Cytherocopina</taxon>
        <taxon>Cytheroidea</taxon>
        <taxon>Cytherideidae</taxon>
        <taxon>Cyprideis</taxon>
    </lineage>
</organism>
<comment type="cofactor">
    <cofactor evidence="2">
        <name>Mn(2+)</name>
        <dbReference type="ChEBI" id="CHEBI:29035"/>
    </cofactor>
</comment>
<keyword evidence="9" id="KW-0326">Glycosidase</keyword>
<evidence type="ECO:0000256" key="7">
    <source>
        <dbReference type="ARBA" id="ARBA00023211"/>
    </source>
</evidence>
<protein>
    <submittedName>
        <fullName evidence="10">Uncharacterized protein</fullName>
    </submittedName>
</protein>
<dbReference type="SUPFAM" id="SSF51735">
    <property type="entry name" value="NAD(P)-binding Rossmann-fold domains"/>
    <property type="match status" value="1"/>
</dbReference>
<dbReference type="PRINTS" id="PR00732">
    <property type="entry name" value="GLHYDRLASE4"/>
</dbReference>
<dbReference type="InterPro" id="IPR001088">
    <property type="entry name" value="Glyco_hydro_4"/>
</dbReference>
<keyword evidence="6" id="KW-0520">NAD</keyword>
<dbReference type="Pfam" id="PF02056">
    <property type="entry name" value="Glyco_hydro_4"/>
    <property type="match status" value="1"/>
</dbReference>
<dbReference type="EMBL" id="OB669800">
    <property type="protein sequence ID" value="CAD7234777.1"/>
    <property type="molecule type" value="Genomic_DNA"/>
</dbReference>
<dbReference type="InterPro" id="IPR015955">
    <property type="entry name" value="Lactate_DH/Glyco_Ohase_4_C"/>
</dbReference>
<dbReference type="Gene3D" id="3.90.1820.10">
    <property type="entry name" value="AglA-like glucosidase"/>
    <property type="match status" value="1"/>
</dbReference>
<proteinExistence type="inferred from homology"/>
<comment type="cofactor">
    <cofactor evidence="1">
        <name>NAD(+)</name>
        <dbReference type="ChEBI" id="CHEBI:57540"/>
    </cofactor>
</comment>
<dbReference type="PANTHER" id="PTHR32092">
    <property type="entry name" value="6-PHOSPHO-BETA-GLUCOSIDASE-RELATED"/>
    <property type="match status" value="1"/>
</dbReference>
<dbReference type="GO" id="GO:0005975">
    <property type="term" value="P:carbohydrate metabolic process"/>
    <property type="evidence" value="ECO:0007669"/>
    <property type="project" value="InterPro"/>
</dbReference>
<dbReference type="GO" id="GO:0016616">
    <property type="term" value="F:oxidoreductase activity, acting on the CH-OH group of donors, NAD or NADP as acceptor"/>
    <property type="evidence" value="ECO:0007669"/>
    <property type="project" value="InterPro"/>
</dbReference>
<dbReference type="GO" id="GO:0004553">
    <property type="term" value="F:hydrolase activity, hydrolyzing O-glycosyl compounds"/>
    <property type="evidence" value="ECO:0007669"/>
    <property type="project" value="InterPro"/>
</dbReference>
<dbReference type="SUPFAM" id="SSF56327">
    <property type="entry name" value="LDH C-terminal domain-like"/>
    <property type="match status" value="1"/>
</dbReference>
<keyword evidence="7" id="KW-0464">Manganese</keyword>
<evidence type="ECO:0000256" key="4">
    <source>
        <dbReference type="ARBA" id="ARBA00022723"/>
    </source>
</evidence>
<evidence type="ECO:0000256" key="8">
    <source>
        <dbReference type="ARBA" id="ARBA00023277"/>
    </source>
</evidence>
<sequence length="447" mass="49730">MPKITMIGAGSTVFMKNLIGDMLLKPALAGAEVVLQDIDDERLAQSTLVAKKLIASLGVPARLVSTTHQREAVRGADYVIVAFQIGGYRPCTVTDFAIPKRYGLNQTIADTLGIGGIFRGLRTVPRLLALARDMAELAPGALLLNYVNPMAINTRALTRLVPEVRQVGLCHSVQNTLAELCADLEINPASVRYRVAGINHLAFFLNLEGRQGDDWVDLYPRLRQVWQSGRAPRPGWNPRCENHVRYHFFDKVGYFPTESSEHFAEYVPWYIKPGRDDLIERFRIPLDEYPKRCEEQIAAWTNQYRELQQAERIDHEASNEYAATIINAEVTGESACIYGNVANHGLIENLPAGCAVEVPCLVDANGVQPTAIGRLPPQLAAVMQSNVTVQELVVEAIALEDRRLIYHAAMMDPQCAVHLDLDQIYALVDELIEAHGEWLPAWCRDGK</sequence>
<dbReference type="InterPro" id="IPR022616">
    <property type="entry name" value="Glyco_hydro_4_C"/>
</dbReference>
<dbReference type="Pfam" id="PF11975">
    <property type="entry name" value="Glyco_hydro_4C"/>
    <property type="match status" value="1"/>
</dbReference>